<dbReference type="STRING" id="661478.OP10G_2430"/>
<dbReference type="GO" id="GO:0016810">
    <property type="term" value="F:hydrolase activity, acting on carbon-nitrogen (but not peptide) bonds"/>
    <property type="evidence" value="ECO:0007669"/>
    <property type="project" value="InterPro"/>
</dbReference>
<dbReference type="SUPFAM" id="SSF51338">
    <property type="entry name" value="Composite domain of metallo-dependent hydrolases"/>
    <property type="match status" value="1"/>
</dbReference>
<dbReference type="EMBL" id="CP007139">
    <property type="protein sequence ID" value="AIE85798.1"/>
    <property type="molecule type" value="Genomic_DNA"/>
</dbReference>
<evidence type="ECO:0000259" key="2">
    <source>
        <dbReference type="Pfam" id="PF01979"/>
    </source>
</evidence>
<dbReference type="InterPro" id="IPR051781">
    <property type="entry name" value="Metallo-dep_Hydrolase"/>
</dbReference>
<dbReference type="KEGG" id="fgi:OP10G_2430"/>
<dbReference type="RefSeq" id="WP_025225643.1">
    <property type="nucleotide sequence ID" value="NZ_CP007139.1"/>
</dbReference>
<name>A0A068NQF3_FIMGI</name>
<dbReference type="SUPFAM" id="SSF51556">
    <property type="entry name" value="Metallo-dependent hydrolases"/>
    <property type="match status" value="1"/>
</dbReference>
<feature type="region of interest" description="Disordered" evidence="1">
    <location>
        <begin position="83"/>
        <end position="108"/>
    </location>
</feature>
<dbReference type="Gene3D" id="3.20.20.140">
    <property type="entry name" value="Metal-dependent hydrolases"/>
    <property type="match status" value="1"/>
</dbReference>
<sequence length="418" mass="43000">MLLAVFAASGAFAQSTPLAITGVKIEIGDGRVIANGNIVIQNGKIVAVGEGVAIPSGATTIDGKGVVVYPGFIDAYTTEGLKLPSPPTGGTPPSNRDTAPASMWHGNPKGMRPDIVASKCLDLKGKLSDNYAQGITTALLSGGSGSVRGIATVIDYIEEGSILVPSAAGELSFRGGGGGGGAAGGYPGTLFGTVATLRQELADAQYYAAQKSPKKDDGLENLRPLVAGRIPALFAVSTAREISRAARIADEFNLRFIVTGGGEAYRSIDLLKKKNAAVILSPDLGYEPSVKVEDAPDATPQEVLDERHATWVEKTHNAKALSEAGIPIAFSTGGSGLGDFLANVRKTIGAGLPREAALKALTSDSAKILGISDRVGTIEVGKLANLVIMTGDFADEKSQVSSVLVEGKKFDLKKGGKK</sequence>
<dbReference type="InterPro" id="IPR032466">
    <property type="entry name" value="Metal_Hydrolase"/>
</dbReference>
<gene>
    <name evidence="3" type="ORF">OP10G_2430</name>
</gene>
<keyword evidence="4" id="KW-1185">Reference proteome</keyword>
<evidence type="ECO:0000256" key="1">
    <source>
        <dbReference type="SAM" id="MobiDB-lite"/>
    </source>
</evidence>
<organism evidence="3 4">
    <name type="scientific">Fimbriimonas ginsengisoli Gsoil 348</name>
    <dbReference type="NCBI Taxonomy" id="661478"/>
    <lineage>
        <taxon>Bacteria</taxon>
        <taxon>Bacillati</taxon>
        <taxon>Armatimonadota</taxon>
        <taxon>Fimbriimonadia</taxon>
        <taxon>Fimbriimonadales</taxon>
        <taxon>Fimbriimonadaceae</taxon>
        <taxon>Fimbriimonas</taxon>
    </lineage>
</organism>
<dbReference type="PANTHER" id="PTHR43135">
    <property type="entry name" value="ALPHA-D-RIBOSE 1-METHYLPHOSPHONATE 5-TRIPHOSPHATE DIPHOSPHATASE"/>
    <property type="match status" value="1"/>
</dbReference>
<evidence type="ECO:0000313" key="4">
    <source>
        <dbReference type="Proteomes" id="UP000027982"/>
    </source>
</evidence>
<dbReference type="eggNOG" id="COG1228">
    <property type="taxonomic scope" value="Bacteria"/>
</dbReference>
<dbReference type="Proteomes" id="UP000027982">
    <property type="component" value="Chromosome"/>
</dbReference>
<protein>
    <recommendedName>
        <fullName evidence="2">Amidohydrolase-related domain-containing protein</fullName>
    </recommendedName>
</protein>
<reference evidence="3 4" key="1">
    <citation type="journal article" date="2014" name="PLoS ONE">
        <title>The first complete genome sequence of the class fimbriimonadia in the phylum armatimonadetes.</title>
        <authorList>
            <person name="Hu Z.Y."/>
            <person name="Wang Y.Z."/>
            <person name="Im W.T."/>
            <person name="Wang S.Y."/>
            <person name="Zhao G.P."/>
            <person name="Zheng H.J."/>
            <person name="Quan Z.X."/>
        </authorList>
    </citation>
    <scope>NUCLEOTIDE SEQUENCE [LARGE SCALE GENOMIC DNA]</scope>
    <source>
        <strain evidence="3">Gsoil 348</strain>
    </source>
</reference>
<dbReference type="InterPro" id="IPR006680">
    <property type="entry name" value="Amidohydro-rel"/>
</dbReference>
<evidence type="ECO:0000313" key="3">
    <source>
        <dbReference type="EMBL" id="AIE85798.1"/>
    </source>
</evidence>
<dbReference type="HOGENOM" id="CLU_656810_0_0_0"/>
<dbReference type="OrthoDB" id="9802793at2"/>
<dbReference type="PANTHER" id="PTHR43135:SF3">
    <property type="entry name" value="ALPHA-D-RIBOSE 1-METHYLPHOSPHONATE 5-TRIPHOSPHATE DIPHOSPHATASE"/>
    <property type="match status" value="1"/>
</dbReference>
<accession>A0A068NQF3</accession>
<dbReference type="AlphaFoldDB" id="A0A068NQF3"/>
<dbReference type="Gene3D" id="2.30.40.10">
    <property type="entry name" value="Urease, subunit C, domain 1"/>
    <property type="match status" value="1"/>
</dbReference>
<dbReference type="Pfam" id="PF01979">
    <property type="entry name" value="Amidohydro_1"/>
    <property type="match status" value="1"/>
</dbReference>
<feature type="domain" description="Amidohydrolase-related" evidence="2">
    <location>
        <begin position="318"/>
        <end position="408"/>
    </location>
</feature>
<dbReference type="InterPro" id="IPR011059">
    <property type="entry name" value="Metal-dep_hydrolase_composite"/>
</dbReference>
<proteinExistence type="predicted"/>